<dbReference type="Pfam" id="PF00717">
    <property type="entry name" value="Peptidase_S24"/>
    <property type="match status" value="1"/>
</dbReference>
<dbReference type="Proteomes" id="UP000255098">
    <property type="component" value="Unassembled WGS sequence"/>
</dbReference>
<dbReference type="AlphaFoldDB" id="A0A379ATZ4"/>
<dbReference type="RefSeq" id="WP_115249755.1">
    <property type="nucleotide sequence ID" value="NZ_JBMMEG010000018.1"/>
</dbReference>
<sequence length="144" mass="16529">MNYFNEQSQLSYQPMPFLTDRASLKSAFNKKLDLNLHCIKRPQQTCVIEVTNPNMLAWGIEAGDMLVVEKNEHLSIGDLVVMEQDNQFCIYELANYDGKAFLFLALDAKMKSIKCEKWTELPIIGVITNTIHQIKPRTQMKFAA</sequence>
<dbReference type="InterPro" id="IPR036286">
    <property type="entry name" value="LexA/Signal_pep-like_sf"/>
</dbReference>
<dbReference type="Gene3D" id="2.10.109.10">
    <property type="entry name" value="Umud Fragment, subunit A"/>
    <property type="match status" value="1"/>
</dbReference>
<dbReference type="GeneID" id="300133826"/>
<evidence type="ECO:0000313" key="2">
    <source>
        <dbReference type="EMBL" id="SUB24583.1"/>
    </source>
</evidence>
<dbReference type="EC" id="3.4.21.-" evidence="2"/>
<keyword evidence="2" id="KW-0378">Hydrolase</keyword>
<reference evidence="2 3" key="1">
    <citation type="submission" date="2018-06" db="EMBL/GenBank/DDBJ databases">
        <authorList>
            <consortium name="Pathogen Informatics"/>
            <person name="Doyle S."/>
        </authorList>
    </citation>
    <scope>NUCLEOTIDE SEQUENCE [LARGE SCALE GENOMIC DNA]</scope>
    <source>
        <strain evidence="3">NCTC 11297</strain>
    </source>
</reference>
<gene>
    <name evidence="2" type="primary">impA</name>
    <name evidence="2" type="ORF">NCTC11297_01630</name>
</gene>
<dbReference type="SUPFAM" id="SSF51306">
    <property type="entry name" value="LexA/Signal peptidase"/>
    <property type="match status" value="1"/>
</dbReference>
<dbReference type="GO" id="GO:0016787">
    <property type="term" value="F:hydrolase activity"/>
    <property type="evidence" value="ECO:0007669"/>
    <property type="project" value="UniProtKB-KW"/>
</dbReference>
<dbReference type="InterPro" id="IPR015927">
    <property type="entry name" value="Peptidase_S24_S26A/B/C"/>
</dbReference>
<accession>A0A379ATZ4</accession>
<organism evidence="2 3">
    <name type="scientific">Avibacterium avium</name>
    <name type="common">Pasteurella avium</name>
    <dbReference type="NCBI Taxonomy" id="751"/>
    <lineage>
        <taxon>Bacteria</taxon>
        <taxon>Pseudomonadati</taxon>
        <taxon>Pseudomonadota</taxon>
        <taxon>Gammaproteobacteria</taxon>
        <taxon>Pasteurellales</taxon>
        <taxon>Pasteurellaceae</taxon>
        <taxon>Avibacterium</taxon>
    </lineage>
</organism>
<protein>
    <submittedName>
        <fullName evidence="2">Protein ImpA</fullName>
        <ecNumber evidence="2">3.4.21.-</ecNumber>
    </submittedName>
</protein>
<name>A0A379ATZ4_AVIAV</name>
<evidence type="ECO:0000313" key="3">
    <source>
        <dbReference type="Proteomes" id="UP000255098"/>
    </source>
</evidence>
<proteinExistence type="predicted"/>
<dbReference type="EMBL" id="UGSP01000001">
    <property type="protein sequence ID" value="SUB24583.1"/>
    <property type="molecule type" value="Genomic_DNA"/>
</dbReference>
<feature type="domain" description="Peptidase S24/S26A/S26B/S26C" evidence="1">
    <location>
        <begin position="28"/>
        <end position="127"/>
    </location>
</feature>
<evidence type="ECO:0000259" key="1">
    <source>
        <dbReference type="Pfam" id="PF00717"/>
    </source>
</evidence>
<keyword evidence="3" id="KW-1185">Reference proteome</keyword>